<accession>A0A9E5JMU8</accession>
<dbReference type="EMBL" id="VIKT02000006">
    <property type="protein sequence ID" value="NHF62559.1"/>
    <property type="molecule type" value="Genomic_DNA"/>
</dbReference>
<keyword evidence="2" id="KW-1185">Reference proteome</keyword>
<dbReference type="AlphaFoldDB" id="A0A9E5JMU8"/>
<sequence>MLRFAVVAFLDEVALEAEFEPDALPLHVSLFGAASSEADPDQIVAAVEAAYASYGPFEATGGDDEVIGADQIEVTLLDDAEELIEAHLTLVLLLRELGVRVDDPSIVAGAYQPHAPVGAEERLDRGERLELRAIAVLDLAPDGDDGRVVVLDQFPLI</sequence>
<reference evidence="1 2" key="1">
    <citation type="submission" date="2020-03" db="EMBL/GenBank/DDBJ databases">
        <title>Chryseoglobus sp. isolated from a deep-sea seamount.</title>
        <authorList>
            <person name="Zhang D.-C."/>
        </authorList>
    </citation>
    <scope>NUCLEOTIDE SEQUENCE [LARGE SCALE GENOMIC DNA]</scope>
    <source>
        <strain evidence="1 2">KN1116</strain>
    </source>
</reference>
<organism evidence="1 2">
    <name type="scientific">Microcella pacifica</name>
    <dbReference type="NCBI Taxonomy" id="2591847"/>
    <lineage>
        <taxon>Bacteria</taxon>
        <taxon>Bacillati</taxon>
        <taxon>Actinomycetota</taxon>
        <taxon>Actinomycetes</taxon>
        <taxon>Micrococcales</taxon>
        <taxon>Microbacteriaceae</taxon>
        <taxon>Microcella</taxon>
    </lineage>
</organism>
<name>A0A9E5JMU8_9MICO</name>
<dbReference type="OrthoDB" id="5125415at2"/>
<dbReference type="Proteomes" id="UP000818266">
    <property type="component" value="Unassembled WGS sequence"/>
</dbReference>
<proteinExistence type="predicted"/>
<evidence type="ECO:0000313" key="1">
    <source>
        <dbReference type="EMBL" id="NHF62559.1"/>
    </source>
</evidence>
<dbReference type="RefSeq" id="WP_152582254.1">
    <property type="nucleotide sequence ID" value="NZ_JAVJPO010000007.1"/>
</dbReference>
<evidence type="ECO:0000313" key="2">
    <source>
        <dbReference type="Proteomes" id="UP000818266"/>
    </source>
</evidence>
<protein>
    <submittedName>
        <fullName evidence="1">Uncharacterized protein</fullName>
    </submittedName>
</protein>
<comment type="caution">
    <text evidence="1">The sequence shown here is derived from an EMBL/GenBank/DDBJ whole genome shotgun (WGS) entry which is preliminary data.</text>
</comment>
<gene>
    <name evidence="1" type="ORF">FK219_004795</name>
</gene>